<name>A0ABR8NPJ7_9MICO</name>
<dbReference type="Proteomes" id="UP000598426">
    <property type="component" value="Unassembled WGS sequence"/>
</dbReference>
<feature type="transmembrane region" description="Helical" evidence="1">
    <location>
        <begin position="125"/>
        <end position="145"/>
    </location>
</feature>
<evidence type="ECO:0000313" key="3">
    <source>
        <dbReference type="EMBL" id="MBD3942556.1"/>
    </source>
</evidence>
<organism evidence="3 4">
    <name type="scientific">Microbacterium helvum</name>
    <dbReference type="NCBI Taxonomy" id="2773713"/>
    <lineage>
        <taxon>Bacteria</taxon>
        <taxon>Bacillati</taxon>
        <taxon>Actinomycetota</taxon>
        <taxon>Actinomycetes</taxon>
        <taxon>Micrococcales</taxon>
        <taxon>Microbacteriaceae</taxon>
        <taxon>Microbacterium</taxon>
    </lineage>
</organism>
<dbReference type="PANTHER" id="PTHR36834:SF2">
    <property type="entry name" value="MEMBRANE PROTEIN"/>
    <property type="match status" value="1"/>
</dbReference>
<sequence length="166" mass="18381">MTSDRLPSTSGPRHTIIALMVLGYGAFLAFMVFWPSPIDAPVEGLLDRAISELHERGVPTFIDYTFIESFSNVLLFIPVGFLFALMVPLRWWPIALLLGPALSACIELAQHFLLDARVSTINDVVANSIGATIGVLIAVIIRAVVKARDEKVIERHEAQKRAREWA</sequence>
<keyword evidence="4" id="KW-1185">Reference proteome</keyword>
<reference evidence="3 4" key="1">
    <citation type="submission" date="2020-09" db="EMBL/GenBank/DDBJ databases">
        <title>Isolation and identification of active actinomycetes.</title>
        <authorList>
            <person name="Li X."/>
        </authorList>
    </citation>
    <scope>NUCLEOTIDE SEQUENCE [LARGE SCALE GENOMIC DNA]</scope>
    <source>
        <strain evidence="3 4">NEAU-LLC</strain>
    </source>
</reference>
<dbReference type="Pfam" id="PF04892">
    <property type="entry name" value="VanZ"/>
    <property type="match status" value="1"/>
</dbReference>
<evidence type="ECO:0000313" key="4">
    <source>
        <dbReference type="Proteomes" id="UP000598426"/>
    </source>
</evidence>
<accession>A0ABR8NPJ7</accession>
<feature type="transmembrane region" description="Helical" evidence="1">
    <location>
        <begin position="15"/>
        <end position="34"/>
    </location>
</feature>
<proteinExistence type="predicted"/>
<dbReference type="InterPro" id="IPR006976">
    <property type="entry name" value="VanZ-like"/>
</dbReference>
<evidence type="ECO:0000256" key="1">
    <source>
        <dbReference type="SAM" id="Phobius"/>
    </source>
</evidence>
<keyword evidence="1" id="KW-0472">Membrane</keyword>
<keyword evidence="1" id="KW-0812">Transmembrane</keyword>
<dbReference type="InterPro" id="IPR053150">
    <property type="entry name" value="Teicoplanin_resist-assoc"/>
</dbReference>
<comment type="caution">
    <text evidence="3">The sequence shown here is derived from an EMBL/GenBank/DDBJ whole genome shotgun (WGS) entry which is preliminary data.</text>
</comment>
<feature type="domain" description="VanZ-like" evidence="2">
    <location>
        <begin position="23"/>
        <end position="141"/>
    </location>
</feature>
<dbReference type="EMBL" id="JACXZS010000008">
    <property type="protein sequence ID" value="MBD3942556.1"/>
    <property type="molecule type" value="Genomic_DNA"/>
</dbReference>
<evidence type="ECO:0000259" key="2">
    <source>
        <dbReference type="Pfam" id="PF04892"/>
    </source>
</evidence>
<dbReference type="RefSeq" id="WP_191172184.1">
    <property type="nucleotide sequence ID" value="NZ_JACXZS010000008.1"/>
</dbReference>
<feature type="transmembrane region" description="Helical" evidence="1">
    <location>
        <begin position="69"/>
        <end position="87"/>
    </location>
</feature>
<keyword evidence="1" id="KW-1133">Transmembrane helix</keyword>
<gene>
    <name evidence="3" type="ORF">IF188_12695</name>
</gene>
<feature type="transmembrane region" description="Helical" evidence="1">
    <location>
        <begin position="94"/>
        <end position="113"/>
    </location>
</feature>
<protein>
    <submittedName>
        <fullName evidence="3">VanZ family protein</fullName>
    </submittedName>
</protein>
<dbReference type="PANTHER" id="PTHR36834">
    <property type="entry name" value="MEMBRANE PROTEIN-RELATED"/>
    <property type="match status" value="1"/>
</dbReference>